<protein>
    <submittedName>
        <fullName evidence="2">Uncharacterized protein</fullName>
    </submittedName>
</protein>
<proteinExistence type="predicted"/>
<comment type="caution">
    <text evidence="2">The sequence shown here is derived from an EMBL/GenBank/DDBJ whole genome shotgun (WGS) entry which is preliminary data.</text>
</comment>
<feature type="region of interest" description="Disordered" evidence="1">
    <location>
        <begin position="438"/>
        <end position="471"/>
    </location>
</feature>
<feature type="compositionally biased region" description="Low complexity" evidence="1">
    <location>
        <begin position="332"/>
        <end position="354"/>
    </location>
</feature>
<feature type="compositionally biased region" description="Basic and acidic residues" evidence="1">
    <location>
        <begin position="319"/>
        <end position="329"/>
    </location>
</feature>
<sequence>MTALLGISQQDPRRLGESLWMSSTTSSSRSWAEQEERASGRMKAFAGIALAAPARVPGVMGALPWDPSRLSPSTGRFGPGEMEEDKLCQHRPRPWAAATMDKDMGSVASVDQHELISFLDDTDTDADEFILCSSNNSSPSSVPIAHFPIDENEIDRDLSSTRTTRSTSTDIISNSIRNNTSFYSSARSSFSSSTTTTATNLTSTTTSVSTATTTTATMAPTTITNSFLSIGGGDNNAAKSNGKKTAVATAETAAGGRTSEDSVDRSHGLWNYLHHGLDGYSSPDLRLLQHNQQQQQQSQQQHKQSPSSSSYHNLYLRPDSSRSHQHFDFPRTSSESGSRSGTGSTATATANSTTWTLRSGKSHEKSNSSGSKKTTATTVSAANSATMAVKPTKVNTTGSATITVPPPPVSPSSSGPFGAQMTKQEFEALPEAIQRKLAGKVQTDPGQSYSSPPMSLRPKSRVPSPRQPQPPEFRRIAAAGTRGWGAVQVPIDAGWLAESLPNCSIGAAERIHLQRVRVSEESESESELSTETYTREKNSLLRALSPGKQLTIITFPSNQHPAHLVLQSLSAPNSHLRPHTLMHLAPNITFIRSGGGG</sequence>
<evidence type="ECO:0000256" key="1">
    <source>
        <dbReference type="SAM" id="MobiDB-lite"/>
    </source>
</evidence>
<name>A0ABQ9S0T2_9PEZI</name>
<feature type="region of interest" description="Disordered" evidence="1">
    <location>
        <begin position="397"/>
        <end position="417"/>
    </location>
</feature>
<feature type="region of interest" description="Disordered" evidence="1">
    <location>
        <begin position="185"/>
        <end position="211"/>
    </location>
</feature>
<keyword evidence="3" id="KW-1185">Reference proteome</keyword>
<feature type="region of interest" description="Disordered" evidence="1">
    <location>
        <begin position="16"/>
        <end position="35"/>
    </location>
</feature>
<feature type="compositionally biased region" description="Polar residues" evidence="1">
    <location>
        <begin position="444"/>
        <end position="453"/>
    </location>
</feature>
<feature type="compositionally biased region" description="Low complexity" evidence="1">
    <location>
        <begin position="367"/>
        <end position="380"/>
    </location>
</feature>
<dbReference type="EMBL" id="MOPA01000016">
    <property type="protein sequence ID" value="KAK1521639.1"/>
    <property type="molecule type" value="Genomic_DNA"/>
</dbReference>
<feature type="compositionally biased region" description="Low complexity" evidence="1">
    <location>
        <begin position="289"/>
        <end position="310"/>
    </location>
</feature>
<evidence type="ECO:0000313" key="2">
    <source>
        <dbReference type="EMBL" id="KAK1521639.1"/>
    </source>
</evidence>
<reference evidence="2 3" key="1">
    <citation type="submission" date="2016-10" db="EMBL/GenBank/DDBJ databases">
        <title>The genome sequence of Colletotrichum fioriniae PJ7.</title>
        <authorList>
            <person name="Baroncelli R."/>
        </authorList>
    </citation>
    <scope>NUCLEOTIDE SEQUENCE [LARGE SCALE GENOMIC DNA]</scope>
    <source>
        <strain evidence="2 3">IMI 384185</strain>
    </source>
</reference>
<evidence type="ECO:0000313" key="3">
    <source>
        <dbReference type="Proteomes" id="UP001241169"/>
    </source>
</evidence>
<dbReference type="Proteomes" id="UP001241169">
    <property type="component" value="Unassembled WGS sequence"/>
</dbReference>
<dbReference type="GeneID" id="85382706"/>
<feature type="region of interest" description="Disordered" evidence="1">
    <location>
        <begin position="289"/>
        <end position="380"/>
    </location>
</feature>
<organism evidence="2 3">
    <name type="scientific">Colletotrichum paranaense</name>
    <dbReference type="NCBI Taxonomy" id="1914294"/>
    <lineage>
        <taxon>Eukaryota</taxon>
        <taxon>Fungi</taxon>
        <taxon>Dikarya</taxon>
        <taxon>Ascomycota</taxon>
        <taxon>Pezizomycotina</taxon>
        <taxon>Sordariomycetes</taxon>
        <taxon>Hypocreomycetidae</taxon>
        <taxon>Glomerellales</taxon>
        <taxon>Glomerellaceae</taxon>
        <taxon>Colletotrichum</taxon>
        <taxon>Colletotrichum acutatum species complex</taxon>
    </lineage>
</organism>
<accession>A0ABQ9S0T2</accession>
<gene>
    <name evidence="2" type="ORF">CPAR01_14556</name>
</gene>
<dbReference type="RefSeq" id="XP_060342270.1">
    <property type="nucleotide sequence ID" value="XM_060498807.1"/>
</dbReference>